<comment type="subcellular location">
    <subcellularLocation>
        <location evidence="1">Cell membrane</location>
        <topology evidence="1">Multi-pass membrane protein</topology>
    </subcellularLocation>
</comment>
<dbReference type="FunFam" id="1.20.1740.10:FF:000001">
    <property type="entry name" value="Amino acid permease"/>
    <property type="match status" value="1"/>
</dbReference>
<evidence type="ECO:0000256" key="1">
    <source>
        <dbReference type="ARBA" id="ARBA00004651"/>
    </source>
</evidence>
<protein>
    <submittedName>
        <fullName evidence="10">Amino acid transport protein</fullName>
    </submittedName>
</protein>
<keyword evidence="7 8" id="KW-0472">Membrane</keyword>
<dbReference type="InterPro" id="IPR004841">
    <property type="entry name" value="AA-permease/SLC12A_dom"/>
</dbReference>
<gene>
    <name evidence="10" type="ORF">FD35_GL002644</name>
</gene>
<feature type="transmembrane region" description="Helical" evidence="8">
    <location>
        <begin position="243"/>
        <end position="263"/>
    </location>
</feature>
<keyword evidence="3" id="KW-1003">Cell membrane</keyword>
<feature type="transmembrane region" description="Helical" evidence="8">
    <location>
        <begin position="336"/>
        <end position="354"/>
    </location>
</feature>
<feature type="transmembrane region" description="Helical" evidence="8">
    <location>
        <begin position="426"/>
        <end position="446"/>
    </location>
</feature>
<evidence type="ECO:0000256" key="5">
    <source>
        <dbReference type="ARBA" id="ARBA00022970"/>
    </source>
</evidence>
<dbReference type="STRING" id="1114972.FD35_GL002644"/>
<keyword evidence="5" id="KW-0029">Amino-acid transport</keyword>
<keyword evidence="6 8" id="KW-1133">Transmembrane helix</keyword>
<sequence length="449" mass="49521">MAQTPPKQLARKLTHRHIQMIALGGTIGTGLFLGSGSAIHQAGPAIILAYAIGGFFCYLMMRALGELLLSDLKKTSFLDFIQTYLGKRAGFVIGWIYWLCWLSLAMADLTATGIYLKYWWPGLPQWLPPLIIIGLLVLVNLMSVGAFGELEYWFAMIKVVTIVALIAVGVILLITQVNVNGHTADLARLWQHGGFFATGWSGFLTSFTLVIFAFTGIEMLGLTAGETANPQKELPRAINSLPIRMILFYVGALFAMMIIYPWQQLPVHSSPFVQVFNGLGIKAAAGVINFVVLTAALSAANSALFSTSRTLFVLANMGGAPKRLKKVNRFNVPKPAMLVSAFILLLTVLLNYLLPGTVFTLVASMSTINFIVVWMALIVCHLRYRRQTKHPSQLFAMPFFPISDWITLVFFGLVIVGLFFDPQRWWMVFGAGAIILALMLIGRIVVKEP</sequence>
<feature type="transmembrane region" description="Helical" evidence="8">
    <location>
        <begin position="199"/>
        <end position="222"/>
    </location>
</feature>
<keyword evidence="2" id="KW-0813">Transport</keyword>
<dbReference type="eggNOG" id="COG1113">
    <property type="taxonomic scope" value="Bacteria"/>
</dbReference>
<evidence type="ECO:0000256" key="6">
    <source>
        <dbReference type="ARBA" id="ARBA00022989"/>
    </source>
</evidence>
<feature type="transmembrane region" description="Helical" evidence="8">
    <location>
        <begin position="45"/>
        <end position="69"/>
    </location>
</feature>
<accession>A0A0R1RDS0</accession>
<evidence type="ECO:0000256" key="7">
    <source>
        <dbReference type="ARBA" id="ARBA00023136"/>
    </source>
</evidence>
<feature type="transmembrane region" description="Helical" evidence="8">
    <location>
        <begin position="283"/>
        <end position="315"/>
    </location>
</feature>
<feature type="transmembrane region" description="Helical" evidence="8">
    <location>
        <begin position="126"/>
        <end position="147"/>
    </location>
</feature>
<comment type="caution">
    <text evidence="10">The sequence shown here is derived from an EMBL/GenBank/DDBJ whole genome shotgun (WGS) entry which is preliminary data.</text>
</comment>
<evidence type="ECO:0000256" key="4">
    <source>
        <dbReference type="ARBA" id="ARBA00022692"/>
    </source>
</evidence>
<dbReference type="RefSeq" id="WP_017260654.1">
    <property type="nucleotide sequence ID" value="NZ_AUAW01000012.1"/>
</dbReference>
<evidence type="ECO:0000256" key="2">
    <source>
        <dbReference type="ARBA" id="ARBA00022448"/>
    </source>
</evidence>
<dbReference type="OrthoDB" id="9780162at2"/>
<reference evidence="10 11" key="1">
    <citation type="journal article" date="2015" name="Genome Announc.">
        <title>Expanding the biotechnology potential of lactobacilli through comparative genomics of 213 strains and associated genera.</title>
        <authorList>
            <person name="Sun Z."/>
            <person name="Harris H.M."/>
            <person name="McCann A."/>
            <person name="Guo C."/>
            <person name="Argimon S."/>
            <person name="Zhang W."/>
            <person name="Yang X."/>
            <person name="Jeffery I.B."/>
            <person name="Cooney J.C."/>
            <person name="Kagawa T.F."/>
            <person name="Liu W."/>
            <person name="Song Y."/>
            <person name="Salvetti E."/>
            <person name="Wrobel A."/>
            <person name="Rasinkangas P."/>
            <person name="Parkhill J."/>
            <person name="Rea M.C."/>
            <person name="O'Sullivan O."/>
            <person name="Ritari J."/>
            <person name="Douillard F.P."/>
            <person name="Paul Ross R."/>
            <person name="Yang R."/>
            <person name="Briner A.E."/>
            <person name="Felis G.E."/>
            <person name="de Vos W.M."/>
            <person name="Barrangou R."/>
            <person name="Klaenhammer T.R."/>
            <person name="Caufield P.W."/>
            <person name="Cui Y."/>
            <person name="Zhang H."/>
            <person name="O'Toole P.W."/>
        </authorList>
    </citation>
    <scope>NUCLEOTIDE SEQUENCE [LARGE SCALE GENOMIC DNA]</scope>
    <source>
        <strain evidence="10 11">DSM 15814</strain>
    </source>
</reference>
<evidence type="ECO:0000256" key="3">
    <source>
        <dbReference type="ARBA" id="ARBA00022475"/>
    </source>
</evidence>
<dbReference type="PIRSF" id="PIRSF006060">
    <property type="entry name" value="AA_transporter"/>
    <property type="match status" value="1"/>
</dbReference>
<dbReference type="PROSITE" id="PS00218">
    <property type="entry name" value="AMINO_ACID_PERMEASE_1"/>
    <property type="match status" value="1"/>
</dbReference>
<dbReference type="EMBL" id="AZFF01000008">
    <property type="protein sequence ID" value="KRL54574.1"/>
    <property type="molecule type" value="Genomic_DNA"/>
</dbReference>
<feature type="transmembrane region" description="Helical" evidence="8">
    <location>
        <begin position="159"/>
        <end position="179"/>
    </location>
</feature>
<feature type="domain" description="Amino acid permease/ SLC12A" evidence="9">
    <location>
        <begin position="17"/>
        <end position="444"/>
    </location>
</feature>
<dbReference type="GO" id="GO:0055085">
    <property type="term" value="P:transmembrane transport"/>
    <property type="evidence" value="ECO:0007669"/>
    <property type="project" value="InterPro"/>
</dbReference>
<keyword evidence="4 8" id="KW-0812">Transmembrane</keyword>
<dbReference type="AlphaFoldDB" id="A0A0R1RDS0"/>
<evidence type="ECO:0000313" key="11">
    <source>
        <dbReference type="Proteomes" id="UP000051999"/>
    </source>
</evidence>
<feature type="transmembrane region" description="Helical" evidence="8">
    <location>
        <begin position="360"/>
        <end position="382"/>
    </location>
</feature>
<dbReference type="GO" id="GO:0005886">
    <property type="term" value="C:plasma membrane"/>
    <property type="evidence" value="ECO:0007669"/>
    <property type="project" value="UniProtKB-SubCell"/>
</dbReference>
<name>A0A0R1RDS0_9LACO</name>
<evidence type="ECO:0000259" key="9">
    <source>
        <dbReference type="Pfam" id="PF00324"/>
    </source>
</evidence>
<dbReference type="Gene3D" id="1.20.1740.10">
    <property type="entry name" value="Amino acid/polyamine transporter I"/>
    <property type="match status" value="1"/>
</dbReference>
<proteinExistence type="predicted"/>
<dbReference type="PANTHER" id="PTHR43495:SF2">
    <property type="entry name" value="D-SERINE_D-ALANINE_GLYCINE TRANSPORTER"/>
    <property type="match status" value="1"/>
</dbReference>
<feature type="transmembrane region" description="Helical" evidence="8">
    <location>
        <begin position="20"/>
        <end position="39"/>
    </location>
</feature>
<dbReference type="PATRIC" id="fig|1114972.6.peg.2710"/>
<dbReference type="InterPro" id="IPR004840">
    <property type="entry name" value="Amino_acid_permease_CS"/>
</dbReference>
<feature type="transmembrane region" description="Helical" evidence="8">
    <location>
        <begin position="394"/>
        <end position="420"/>
    </location>
</feature>
<dbReference type="GO" id="GO:0006865">
    <property type="term" value="P:amino acid transport"/>
    <property type="evidence" value="ECO:0007669"/>
    <property type="project" value="UniProtKB-KW"/>
</dbReference>
<evidence type="ECO:0000256" key="8">
    <source>
        <dbReference type="SAM" id="Phobius"/>
    </source>
</evidence>
<dbReference type="Proteomes" id="UP000051999">
    <property type="component" value="Unassembled WGS sequence"/>
</dbReference>
<feature type="transmembrane region" description="Helical" evidence="8">
    <location>
        <begin position="89"/>
        <end position="106"/>
    </location>
</feature>
<dbReference type="Pfam" id="PF00324">
    <property type="entry name" value="AA_permease"/>
    <property type="match status" value="1"/>
</dbReference>
<organism evidence="10 11">
    <name type="scientific">Furfurilactobacillus rossiae DSM 15814</name>
    <dbReference type="NCBI Taxonomy" id="1114972"/>
    <lineage>
        <taxon>Bacteria</taxon>
        <taxon>Bacillati</taxon>
        <taxon>Bacillota</taxon>
        <taxon>Bacilli</taxon>
        <taxon>Lactobacillales</taxon>
        <taxon>Lactobacillaceae</taxon>
        <taxon>Furfurilactobacillus</taxon>
    </lineage>
</organism>
<keyword evidence="11" id="KW-1185">Reference proteome</keyword>
<dbReference type="PANTHER" id="PTHR43495">
    <property type="entry name" value="GABA PERMEASE"/>
    <property type="match status" value="1"/>
</dbReference>
<evidence type="ECO:0000313" key="10">
    <source>
        <dbReference type="EMBL" id="KRL54574.1"/>
    </source>
</evidence>